<reference evidence="2" key="1">
    <citation type="journal article" date="2019" name="Sci. Rep.">
        <title>Draft genome of Tanacetum cinerariifolium, the natural source of mosquito coil.</title>
        <authorList>
            <person name="Yamashiro T."/>
            <person name="Shiraishi A."/>
            <person name="Satake H."/>
            <person name="Nakayama K."/>
        </authorList>
    </citation>
    <scope>NUCLEOTIDE SEQUENCE</scope>
</reference>
<proteinExistence type="predicted"/>
<evidence type="ECO:0000313" key="2">
    <source>
        <dbReference type="EMBL" id="GFD36330.1"/>
    </source>
</evidence>
<feature type="non-terminal residue" evidence="2">
    <location>
        <position position="1"/>
    </location>
</feature>
<name>A0A699VPJ7_TANCI</name>
<organism evidence="2">
    <name type="scientific">Tanacetum cinerariifolium</name>
    <name type="common">Dalmatian daisy</name>
    <name type="synonym">Chrysanthemum cinerariifolium</name>
    <dbReference type="NCBI Taxonomy" id="118510"/>
    <lineage>
        <taxon>Eukaryota</taxon>
        <taxon>Viridiplantae</taxon>
        <taxon>Streptophyta</taxon>
        <taxon>Embryophyta</taxon>
        <taxon>Tracheophyta</taxon>
        <taxon>Spermatophyta</taxon>
        <taxon>Magnoliopsida</taxon>
        <taxon>eudicotyledons</taxon>
        <taxon>Gunneridae</taxon>
        <taxon>Pentapetalae</taxon>
        <taxon>asterids</taxon>
        <taxon>campanulids</taxon>
        <taxon>Asterales</taxon>
        <taxon>Asteraceae</taxon>
        <taxon>Asteroideae</taxon>
        <taxon>Anthemideae</taxon>
        <taxon>Anthemidinae</taxon>
        <taxon>Tanacetum</taxon>
    </lineage>
</organism>
<comment type="caution">
    <text evidence="2">The sequence shown here is derived from an EMBL/GenBank/DDBJ whole genome shotgun (WGS) entry which is preliminary data.</text>
</comment>
<dbReference type="AlphaFoldDB" id="A0A699VPJ7"/>
<evidence type="ECO:0000256" key="1">
    <source>
        <dbReference type="SAM" id="MobiDB-lite"/>
    </source>
</evidence>
<feature type="region of interest" description="Disordered" evidence="1">
    <location>
        <begin position="9"/>
        <end position="40"/>
    </location>
</feature>
<gene>
    <name evidence="2" type="ORF">Tci_908299</name>
</gene>
<feature type="compositionally biased region" description="Basic and acidic residues" evidence="1">
    <location>
        <begin position="9"/>
        <end position="23"/>
    </location>
</feature>
<dbReference type="EMBL" id="BKCJ011470350">
    <property type="protein sequence ID" value="GFD36330.1"/>
    <property type="molecule type" value="Genomic_DNA"/>
</dbReference>
<accession>A0A699VPJ7</accession>
<protein>
    <submittedName>
        <fullName evidence="2">Uncharacterized protein</fullName>
    </submittedName>
</protein>
<sequence length="118" mass="13717">KHYNFIRAFPEKGEKEIEQEGSKRKGGSLNNDAAKKQRIDKETEELKTHLQIVANDDDDVYTAATLLALKNFDKEDLKMLWKLVQERFQSSEPKNFSDDFLLNTLNIMFEKPNVKANI</sequence>